<accession>A0ABQ8UJ11</accession>
<dbReference type="InterPro" id="IPR036770">
    <property type="entry name" value="Ankyrin_rpt-contain_sf"/>
</dbReference>
<evidence type="ECO:0000256" key="1">
    <source>
        <dbReference type="ARBA" id="ARBA00022737"/>
    </source>
</evidence>
<dbReference type="EMBL" id="JAPMOS010000029">
    <property type="protein sequence ID" value="KAJ4458407.1"/>
    <property type="molecule type" value="Genomic_DNA"/>
</dbReference>
<dbReference type="Gene3D" id="1.25.40.20">
    <property type="entry name" value="Ankyrin repeat-containing domain"/>
    <property type="match status" value="1"/>
</dbReference>
<feature type="compositionally biased region" description="Pro residues" evidence="4">
    <location>
        <begin position="250"/>
        <end position="264"/>
    </location>
</feature>
<evidence type="ECO:0000256" key="2">
    <source>
        <dbReference type="ARBA" id="ARBA00023043"/>
    </source>
</evidence>
<dbReference type="PROSITE" id="PS50297">
    <property type="entry name" value="ANK_REP_REGION"/>
    <property type="match status" value="2"/>
</dbReference>
<keyword evidence="1" id="KW-0677">Repeat</keyword>
<evidence type="ECO:0000256" key="3">
    <source>
        <dbReference type="PROSITE-ProRule" id="PRU00023"/>
    </source>
</evidence>
<dbReference type="PANTHER" id="PTHR24171">
    <property type="entry name" value="ANKYRIN REPEAT DOMAIN-CONTAINING PROTEIN 39-RELATED"/>
    <property type="match status" value="1"/>
</dbReference>
<comment type="caution">
    <text evidence="5">The sequence shown here is derived from an EMBL/GenBank/DDBJ whole genome shotgun (WGS) entry which is preliminary data.</text>
</comment>
<dbReference type="SUPFAM" id="SSF48403">
    <property type="entry name" value="Ankyrin repeat"/>
    <property type="match status" value="1"/>
</dbReference>
<feature type="region of interest" description="Disordered" evidence="4">
    <location>
        <begin position="216"/>
        <end position="289"/>
    </location>
</feature>
<dbReference type="SMART" id="SM00248">
    <property type="entry name" value="ANK"/>
    <property type="match status" value="2"/>
</dbReference>
<dbReference type="PROSITE" id="PS50088">
    <property type="entry name" value="ANK_REPEAT"/>
    <property type="match status" value="2"/>
</dbReference>
<name>A0ABQ8UJ11_9EUKA</name>
<evidence type="ECO:0000256" key="4">
    <source>
        <dbReference type="SAM" id="MobiDB-lite"/>
    </source>
</evidence>
<protein>
    <submittedName>
        <fullName evidence="5">Uncharacterized protein</fullName>
    </submittedName>
</protein>
<dbReference type="Proteomes" id="UP001141327">
    <property type="component" value="Unassembled WGS sequence"/>
</dbReference>
<feature type="repeat" description="ANK" evidence="3">
    <location>
        <begin position="66"/>
        <end position="98"/>
    </location>
</feature>
<keyword evidence="2 3" id="KW-0040">ANK repeat</keyword>
<sequence>MDQLRAAVEQDDLDAFNKFLAPCSQWINDSGYGSESILHSAVTRGRTEMVLPLLKAGAAVNAINRFLNTPLHIAAMNGQEEICRILLENGADRTMKNAKKKTPAEMASGTLAEMIANFVAAAPPAPAARPPVDMVLLSEEFPGSQMPSPRLIAERLQTITLQQLTSPSPTLLERQSRLEDLLVAVLLSPLCEPPPDLLAEAQSVYRLRAEAAVSEASASPLERARIESRQTRAQEATRALVQRALTTPSRPSPQPQPKPGPPQSPSQSPSPSAGSPSPPPTGFLPAQLVPHQSPDVTHRLPITVRSGAQVYVPTEFLPHPFLIQIPNYPPSPPPTLTLLIPICIYAGRAGPPRVVGPITVPLEVVPPPGQGVTSTVILTALQPIATVAAAPPPTVTITTAAPSARVPLLVTAPAGSSVLVGATTRVVAAAAPPPTVRPQMDERVPGHAQTVIRLMGQQTALREQLAHPAPGTNPASLRDLLAQLTAQRFREEYTLMPLLFAPPCLAALSAPQRADAQAIREIHEKITKLGDKRDPKALETLQAGLDQLMGRLLPSLLPPARR</sequence>
<proteinExistence type="predicted"/>
<evidence type="ECO:0000313" key="5">
    <source>
        <dbReference type="EMBL" id="KAJ4458407.1"/>
    </source>
</evidence>
<feature type="compositionally biased region" description="Basic and acidic residues" evidence="4">
    <location>
        <begin position="222"/>
        <end position="232"/>
    </location>
</feature>
<dbReference type="Pfam" id="PF12796">
    <property type="entry name" value="Ank_2"/>
    <property type="match status" value="1"/>
</dbReference>
<organism evidence="5 6">
    <name type="scientific">Paratrimastix pyriformis</name>
    <dbReference type="NCBI Taxonomy" id="342808"/>
    <lineage>
        <taxon>Eukaryota</taxon>
        <taxon>Metamonada</taxon>
        <taxon>Preaxostyla</taxon>
        <taxon>Paratrimastigidae</taxon>
        <taxon>Paratrimastix</taxon>
    </lineage>
</organism>
<gene>
    <name evidence="5" type="ORF">PAPYR_5792</name>
</gene>
<feature type="compositionally biased region" description="Low complexity" evidence="4">
    <location>
        <begin position="265"/>
        <end position="275"/>
    </location>
</feature>
<evidence type="ECO:0000313" key="6">
    <source>
        <dbReference type="Proteomes" id="UP001141327"/>
    </source>
</evidence>
<dbReference type="InterPro" id="IPR002110">
    <property type="entry name" value="Ankyrin_rpt"/>
</dbReference>
<reference evidence="5" key="1">
    <citation type="journal article" date="2022" name="bioRxiv">
        <title>Genomics of Preaxostyla Flagellates Illuminates Evolutionary Transitions and the Path Towards Mitochondrial Loss.</title>
        <authorList>
            <person name="Novak L.V.F."/>
            <person name="Treitli S.C."/>
            <person name="Pyrih J."/>
            <person name="Halakuc P."/>
            <person name="Pipaliya S.V."/>
            <person name="Vacek V."/>
            <person name="Brzon O."/>
            <person name="Soukal P."/>
            <person name="Eme L."/>
            <person name="Dacks J.B."/>
            <person name="Karnkowska A."/>
            <person name="Elias M."/>
            <person name="Hampl V."/>
        </authorList>
    </citation>
    <scope>NUCLEOTIDE SEQUENCE</scope>
    <source>
        <strain evidence="5">RCP-MX</strain>
    </source>
</reference>
<feature type="repeat" description="ANK" evidence="3">
    <location>
        <begin position="33"/>
        <end position="65"/>
    </location>
</feature>
<keyword evidence="6" id="KW-1185">Reference proteome</keyword>